<gene>
    <name evidence="4" type="ORF">C0Q70_14941</name>
</gene>
<evidence type="ECO:0000313" key="4">
    <source>
        <dbReference type="EMBL" id="PVD24458.1"/>
    </source>
</evidence>
<comment type="caution">
    <text evidence="4">The sequence shown here is derived from an EMBL/GenBank/DDBJ whole genome shotgun (WGS) entry which is preliminary data.</text>
</comment>
<evidence type="ECO:0000256" key="3">
    <source>
        <dbReference type="SAM" id="Phobius"/>
    </source>
</evidence>
<feature type="transmembrane region" description="Helical" evidence="3">
    <location>
        <begin position="87"/>
        <end position="109"/>
    </location>
</feature>
<dbReference type="PANTHER" id="PTHR47399">
    <property type="entry name" value="TRANSMEMBRANE PROTEIN 121B"/>
    <property type="match status" value="1"/>
</dbReference>
<protein>
    <submittedName>
        <fullName evidence="4">Uncharacterized protein</fullName>
    </submittedName>
</protein>
<name>A0A2T7NTF5_POMCA</name>
<dbReference type="Pfam" id="PF14997">
    <property type="entry name" value="CECR6_TMEM121"/>
    <property type="match status" value="1"/>
</dbReference>
<feature type="transmembrane region" description="Helical" evidence="3">
    <location>
        <begin position="188"/>
        <end position="212"/>
    </location>
</feature>
<proteinExistence type="inferred from homology"/>
<keyword evidence="3" id="KW-1133">Transmembrane helix</keyword>
<keyword evidence="5" id="KW-1185">Reference proteome</keyword>
<evidence type="ECO:0000256" key="1">
    <source>
        <dbReference type="ARBA" id="ARBA00007711"/>
    </source>
</evidence>
<feature type="transmembrane region" description="Helical" evidence="3">
    <location>
        <begin position="121"/>
        <end position="142"/>
    </location>
</feature>
<organism evidence="4 5">
    <name type="scientific">Pomacea canaliculata</name>
    <name type="common">Golden apple snail</name>
    <dbReference type="NCBI Taxonomy" id="400727"/>
    <lineage>
        <taxon>Eukaryota</taxon>
        <taxon>Metazoa</taxon>
        <taxon>Spiralia</taxon>
        <taxon>Lophotrochozoa</taxon>
        <taxon>Mollusca</taxon>
        <taxon>Gastropoda</taxon>
        <taxon>Caenogastropoda</taxon>
        <taxon>Architaenioglossa</taxon>
        <taxon>Ampullarioidea</taxon>
        <taxon>Ampullariidae</taxon>
        <taxon>Pomacea</taxon>
    </lineage>
</organism>
<dbReference type="OrthoDB" id="5964337at2759"/>
<keyword evidence="3" id="KW-0472">Membrane</keyword>
<dbReference type="PANTHER" id="PTHR47399:SF1">
    <property type="entry name" value="TRANSMEMBRANE PROTEIN 121B"/>
    <property type="match status" value="1"/>
</dbReference>
<evidence type="ECO:0000256" key="2">
    <source>
        <dbReference type="SAM" id="MobiDB-lite"/>
    </source>
</evidence>
<dbReference type="EMBL" id="PZQS01000009">
    <property type="protein sequence ID" value="PVD24458.1"/>
    <property type="molecule type" value="Genomic_DNA"/>
</dbReference>
<comment type="similarity">
    <text evidence="1">Belongs to the TMEM121 family.</text>
</comment>
<feature type="transmembrane region" description="Helical" evidence="3">
    <location>
        <begin position="47"/>
        <end position="67"/>
    </location>
</feature>
<sequence length="349" mass="38915">MTRAGDLCVQCCESLRGIPKRVLCLAMVVLQGGLFNVYMYLWLGSTWLLWFLYDGLNVVLFVAAFVLSFRSMEEQRRGRFSRKTIGWLAWLILEIGVLTRMIIGLLNFVEHLREDAFFGPNTFKTTIALSAVIFVLLLTSHFEAPSGSPQRVYIEELTGTVMFDLIDTVEAIDVLFDKKARASFTDGIPVALMVIACINLLLPTIPFVTLSLTGFGQKRLSNVLVSAHKALVTVAINLPNLIVRLILWHGFSVGISVFMLKNIVLILLTTHGFYEHKLLKYKEHRLENDNRKDMALSEGQQDNAREGATGSGSTVGYNRGLSLVKSVSSEDSDPGDSGGRQSFWIEETV</sequence>
<dbReference type="Proteomes" id="UP000245119">
    <property type="component" value="Linkage Group LG9"/>
</dbReference>
<dbReference type="AlphaFoldDB" id="A0A2T7NTF5"/>
<feature type="transmembrane region" description="Helical" evidence="3">
    <location>
        <begin position="246"/>
        <end position="268"/>
    </location>
</feature>
<dbReference type="OMA" id="HILPYHV"/>
<evidence type="ECO:0000313" key="5">
    <source>
        <dbReference type="Proteomes" id="UP000245119"/>
    </source>
</evidence>
<feature type="region of interest" description="Disordered" evidence="2">
    <location>
        <begin position="296"/>
        <end position="349"/>
    </location>
</feature>
<dbReference type="InterPro" id="IPR026624">
    <property type="entry name" value="CECR6"/>
</dbReference>
<dbReference type="InterPro" id="IPR032776">
    <property type="entry name" value="CECR6/TMEM121"/>
</dbReference>
<accession>A0A2T7NTF5</accession>
<reference evidence="4 5" key="1">
    <citation type="submission" date="2018-04" db="EMBL/GenBank/DDBJ databases">
        <title>The genome of golden apple snail Pomacea canaliculata provides insight into stress tolerance and invasive adaptation.</title>
        <authorList>
            <person name="Liu C."/>
            <person name="Liu B."/>
            <person name="Ren Y."/>
            <person name="Zhang Y."/>
            <person name="Wang H."/>
            <person name="Li S."/>
            <person name="Jiang F."/>
            <person name="Yin L."/>
            <person name="Zhang G."/>
            <person name="Qian W."/>
            <person name="Fan W."/>
        </authorList>
    </citation>
    <scope>NUCLEOTIDE SEQUENCE [LARGE SCALE GENOMIC DNA]</scope>
    <source>
        <strain evidence="4">SZHN2017</strain>
        <tissue evidence="4">Muscle</tissue>
    </source>
</reference>
<feature type="transmembrane region" description="Helical" evidence="3">
    <location>
        <begin position="22"/>
        <end position="41"/>
    </location>
</feature>
<keyword evidence="3" id="KW-0812">Transmembrane</keyword>